<evidence type="ECO:0000259" key="3">
    <source>
        <dbReference type="Pfam" id="PF13439"/>
    </source>
</evidence>
<accession>A0A2A7SJ70</accession>
<keyword evidence="4" id="KW-0808">Transferase</keyword>
<dbReference type="Pfam" id="PF00534">
    <property type="entry name" value="Glycos_transf_1"/>
    <property type="match status" value="1"/>
</dbReference>
<dbReference type="InterPro" id="IPR028098">
    <property type="entry name" value="Glyco_trans_4-like_N"/>
</dbReference>
<dbReference type="CDD" id="cd03800">
    <property type="entry name" value="GT4_sucrose_synthase"/>
    <property type="match status" value="1"/>
</dbReference>
<proteinExistence type="predicted"/>
<evidence type="ECO:0000313" key="4">
    <source>
        <dbReference type="EMBL" id="PEH43744.1"/>
    </source>
</evidence>
<dbReference type="EMBL" id="PDDY01000001">
    <property type="protein sequence ID" value="PEH43744.1"/>
    <property type="molecule type" value="Genomic_DNA"/>
</dbReference>
<reference evidence="5" key="1">
    <citation type="submission" date="2017-09" db="EMBL/GenBank/DDBJ databases">
        <title>FDA dAtabase for Regulatory Grade micrObial Sequences (FDA-ARGOS): Supporting development and validation of Infectious Disease Dx tests.</title>
        <authorList>
            <person name="Minogue T."/>
            <person name="Wolcott M."/>
            <person name="Wasieloski L."/>
            <person name="Aguilar W."/>
            <person name="Moore D."/>
            <person name="Tallon L."/>
            <person name="Sadzewicz L."/>
            <person name="Ott S."/>
            <person name="Zhao X."/>
            <person name="Nagaraj S."/>
            <person name="Vavikolanu K."/>
            <person name="Aluvathingal J."/>
            <person name="Nadendla S."/>
            <person name="Sichtig H."/>
        </authorList>
    </citation>
    <scope>NUCLEOTIDE SEQUENCE [LARGE SCALE GENOMIC DNA]</scope>
    <source>
        <strain evidence="5">FDAARGOS_390</strain>
    </source>
</reference>
<feature type="domain" description="Glycosyltransferase subfamily 4-like N-terminal" evidence="3">
    <location>
        <begin position="23"/>
        <end position="204"/>
    </location>
</feature>
<dbReference type="InterPro" id="IPR050194">
    <property type="entry name" value="Glycosyltransferase_grp1"/>
</dbReference>
<organism evidence="4 5">
    <name type="scientific">Burkholderia gladioli</name>
    <name type="common">Pseudomonas marginata</name>
    <name type="synonym">Phytomonas marginata</name>
    <dbReference type="NCBI Taxonomy" id="28095"/>
    <lineage>
        <taxon>Bacteria</taxon>
        <taxon>Pseudomonadati</taxon>
        <taxon>Pseudomonadota</taxon>
        <taxon>Betaproteobacteria</taxon>
        <taxon>Burkholderiales</taxon>
        <taxon>Burkholderiaceae</taxon>
        <taxon>Burkholderia</taxon>
    </lineage>
</organism>
<dbReference type="RefSeq" id="WP_096752878.1">
    <property type="nucleotide sequence ID" value="NZ_CADEPO010000003.1"/>
</dbReference>
<feature type="domain" description="Glycosyl transferase family 1" evidence="2">
    <location>
        <begin position="211"/>
        <end position="389"/>
    </location>
</feature>
<feature type="region of interest" description="Disordered" evidence="1">
    <location>
        <begin position="415"/>
        <end position="440"/>
    </location>
</feature>
<evidence type="ECO:0000256" key="1">
    <source>
        <dbReference type="SAM" id="MobiDB-lite"/>
    </source>
</evidence>
<name>A0A2A7SJ70_BURGA</name>
<dbReference type="AlphaFoldDB" id="A0A2A7SJ70"/>
<dbReference type="InterPro" id="IPR001296">
    <property type="entry name" value="Glyco_trans_1"/>
</dbReference>
<dbReference type="SUPFAM" id="SSF53756">
    <property type="entry name" value="UDP-Glycosyltransferase/glycogen phosphorylase"/>
    <property type="match status" value="1"/>
</dbReference>
<dbReference type="GO" id="GO:0016758">
    <property type="term" value="F:hexosyltransferase activity"/>
    <property type="evidence" value="ECO:0007669"/>
    <property type="project" value="TreeGrafter"/>
</dbReference>
<dbReference type="Gene3D" id="3.40.50.2000">
    <property type="entry name" value="Glycogen Phosphorylase B"/>
    <property type="match status" value="2"/>
</dbReference>
<dbReference type="PANTHER" id="PTHR45947:SF3">
    <property type="entry name" value="SULFOQUINOVOSYL TRANSFERASE SQD2"/>
    <property type="match status" value="1"/>
</dbReference>
<protein>
    <submittedName>
        <fullName evidence="4">Glycosyltransferase family 1 protein</fullName>
    </submittedName>
</protein>
<dbReference type="Proteomes" id="UP000220629">
    <property type="component" value="Unassembled WGS sequence"/>
</dbReference>
<evidence type="ECO:0000259" key="2">
    <source>
        <dbReference type="Pfam" id="PF00534"/>
    </source>
</evidence>
<dbReference type="Pfam" id="PF13439">
    <property type="entry name" value="Glyco_transf_4"/>
    <property type="match status" value="1"/>
</dbReference>
<sequence>MRKIALISEHASPLGVIGGVDAGGQNIYVAHVAQQLAARGLEVDVYTRRDNPHLPDEVRIGGTAGGQVRVIHVPAGPAAEVPKEGLLPYMDAFADFMIARMRRDPNPVDVMHANFFMSGAAALRVRKRLGIPLVVTFHALGRVRRLHQGAADGFPDRRFAIEDELVARADRIVAECEQDLQDLRTLYRADPRRVAVVPCGFDDAEFHPVSRAEARRRLDWDPDEFAILQLGRLVPRKGIDNVIDALAHLPMQGGRPARLFVVGGGHYAPDPARESELARLMARAAEAGVASRVSFVGRRDRHELRWFYGAADVFVTTPWYEPFGITPVEAMACATPVLGAAVGGIRTTVEDGRTGYLVPPRDPAALAERLQALRADPALCERLGRAGRARAVEHFTWRRVAAQLAEVYRTAVPNPRRAHAGSAATHRGGAVYAKPRKEEA</sequence>
<comment type="caution">
    <text evidence="4">The sequence shown here is derived from an EMBL/GenBank/DDBJ whole genome shotgun (WGS) entry which is preliminary data.</text>
</comment>
<dbReference type="PANTHER" id="PTHR45947">
    <property type="entry name" value="SULFOQUINOVOSYL TRANSFERASE SQD2"/>
    <property type="match status" value="1"/>
</dbReference>
<evidence type="ECO:0000313" key="5">
    <source>
        <dbReference type="Proteomes" id="UP000220629"/>
    </source>
</evidence>
<gene>
    <name evidence="4" type="ORF">CRM94_12860</name>
</gene>